<gene>
    <name evidence="5" type="primary">mdcG</name>
    <name evidence="5" type="ORF">LMG32289_04843</name>
</gene>
<sequence length="232" mass="25249">MRMPRPHDLIWLRDPQAFVAEAAAESWPEWADAAWLARAPVVVRRDHDDAGRIPVGLRGVTRAQRYGAWLPAEQCARVVTPGEVARQARWRDHPRRDEIPALHALAQISRSLDAHAAAGHWHWGLTGAAGFSLASGIDVLHAGSDIDLLITAPMPLSHDDAQWLADLALSAHGVRLDIQIATPYGGFALAERLRTGGRVLLKTDRGPVLCEDPWRPVVPTNATNATNATSAP</sequence>
<dbReference type="Proteomes" id="UP000706525">
    <property type="component" value="Unassembled WGS sequence"/>
</dbReference>
<evidence type="ECO:0000259" key="4">
    <source>
        <dbReference type="Pfam" id="PF20866"/>
    </source>
</evidence>
<feature type="domain" description="Phosphoribosyl-dephospho-CoA transferase MdcG N-terminal" evidence="4">
    <location>
        <begin position="5"/>
        <end position="81"/>
    </location>
</feature>
<evidence type="ECO:0000256" key="2">
    <source>
        <dbReference type="ARBA" id="ARBA00022695"/>
    </source>
</evidence>
<dbReference type="InterPro" id="IPR048903">
    <property type="entry name" value="MdcG_N"/>
</dbReference>
<evidence type="ECO:0000313" key="6">
    <source>
        <dbReference type="Proteomes" id="UP000706525"/>
    </source>
</evidence>
<dbReference type="RefSeq" id="WP_223992973.1">
    <property type="nucleotide sequence ID" value="NZ_CAJZAG010000010.1"/>
</dbReference>
<dbReference type="NCBIfam" id="TIGR03135">
    <property type="entry name" value="malonate_mdcG"/>
    <property type="match status" value="1"/>
</dbReference>
<feature type="domain" description="Phosphoribosyl-dephospho-CoA transferase MdcG C-terminal" evidence="3">
    <location>
        <begin position="98"/>
        <end position="213"/>
    </location>
</feature>
<evidence type="ECO:0000256" key="1">
    <source>
        <dbReference type="ARBA" id="ARBA00022679"/>
    </source>
</evidence>
<protein>
    <submittedName>
        <fullName evidence="5">Phosphoribosyl-dephospho-CoA transferase</fullName>
        <ecNumber evidence="5">2.7.7.66</ecNumber>
    </submittedName>
</protein>
<keyword evidence="6" id="KW-1185">Reference proteome</keyword>
<keyword evidence="1 5" id="KW-0808">Transferase</keyword>
<accession>A0ABN7ZAT9</accession>
<dbReference type="Pfam" id="PF10620">
    <property type="entry name" value="MdcG"/>
    <property type="match status" value="1"/>
</dbReference>
<evidence type="ECO:0000313" key="5">
    <source>
        <dbReference type="EMBL" id="CAG9181492.1"/>
    </source>
</evidence>
<proteinExistence type="predicted"/>
<dbReference type="NCBIfam" id="NF002332">
    <property type="entry name" value="PRK01293.1"/>
    <property type="match status" value="1"/>
</dbReference>
<evidence type="ECO:0000259" key="3">
    <source>
        <dbReference type="Pfam" id="PF10620"/>
    </source>
</evidence>
<dbReference type="EC" id="2.7.7.66" evidence="5"/>
<dbReference type="InterPro" id="IPR049180">
    <property type="entry name" value="MdcG_C"/>
</dbReference>
<dbReference type="EMBL" id="CAJZAG010000010">
    <property type="protein sequence ID" value="CAG9181492.1"/>
    <property type="molecule type" value="Genomic_DNA"/>
</dbReference>
<reference evidence="5 6" key="1">
    <citation type="submission" date="2021-08" db="EMBL/GenBank/DDBJ databases">
        <authorList>
            <person name="Peeters C."/>
        </authorList>
    </citation>
    <scope>NUCLEOTIDE SEQUENCE [LARGE SCALE GENOMIC DNA]</scope>
    <source>
        <strain evidence="5 6">LMG 32289</strain>
    </source>
</reference>
<comment type="caution">
    <text evidence="5">The sequence shown here is derived from an EMBL/GenBank/DDBJ whole genome shotgun (WGS) entry which is preliminary data.</text>
</comment>
<keyword evidence="2 5" id="KW-0548">Nucleotidyltransferase</keyword>
<organism evidence="5 6">
    <name type="scientific">Cupriavidus pampae</name>
    <dbReference type="NCBI Taxonomy" id="659251"/>
    <lineage>
        <taxon>Bacteria</taxon>
        <taxon>Pseudomonadati</taxon>
        <taxon>Pseudomonadota</taxon>
        <taxon>Betaproteobacteria</taxon>
        <taxon>Burkholderiales</taxon>
        <taxon>Burkholderiaceae</taxon>
        <taxon>Cupriavidus</taxon>
    </lineage>
</organism>
<dbReference type="Pfam" id="PF20866">
    <property type="entry name" value="MdcG_N"/>
    <property type="match status" value="1"/>
</dbReference>
<dbReference type="GO" id="GO:0016779">
    <property type="term" value="F:nucleotidyltransferase activity"/>
    <property type="evidence" value="ECO:0007669"/>
    <property type="project" value="UniProtKB-KW"/>
</dbReference>
<dbReference type="InterPro" id="IPR017557">
    <property type="entry name" value="Holo-ACP_synthase"/>
</dbReference>
<name>A0ABN7ZAT9_9BURK</name>